<feature type="domain" description="SpoVT-AbrB" evidence="8">
    <location>
        <begin position="79"/>
        <end position="122"/>
    </location>
</feature>
<gene>
    <name evidence="7" type="primary">mraZ</name>
    <name evidence="9" type="ORF">A3C06_00350</name>
</gene>
<evidence type="ECO:0000256" key="1">
    <source>
        <dbReference type="ARBA" id="ARBA00013860"/>
    </source>
</evidence>
<dbReference type="GO" id="GO:0009295">
    <property type="term" value="C:nucleoid"/>
    <property type="evidence" value="ECO:0007669"/>
    <property type="project" value="UniProtKB-SubCell"/>
</dbReference>
<dbReference type="PANTHER" id="PTHR34701">
    <property type="entry name" value="TRANSCRIPTIONAL REGULATOR MRAZ"/>
    <property type="match status" value="1"/>
</dbReference>
<dbReference type="PANTHER" id="PTHR34701:SF1">
    <property type="entry name" value="TRANSCRIPTIONAL REGULATOR MRAZ"/>
    <property type="match status" value="1"/>
</dbReference>
<dbReference type="InterPro" id="IPR003444">
    <property type="entry name" value="MraZ"/>
</dbReference>
<dbReference type="AlphaFoldDB" id="A0A1G2MRR7"/>
<evidence type="ECO:0000259" key="8">
    <source>
        <dbReference type="PROSITE" id="PS51740"/>
    </source>
</evidence>
<dbReference type="InterPro" id="IPR035644">
    <property type="entry name" value="MraZ_C"/>
</dbReference>
<evidence type="ECO:0000256" key="6">
    <source>
        <dbReference type="ARBA" id="ARBA00023163"/>
    </source>
</evidence>
<dbReference type="InterPro" id="IPR038619">
    <property type="entry name" value="MraZ_sf"/>
</dbReference>
<proteinExistence type="inferred from homology"/>
<dbReference type="NCBIfam" id="TIGR00242">
    <property type="entry name" value="division/cell wall cluster transcriptional repressor MraZ"/>
    <property type="match status" value="1"/>
</dbReference>
<evidence type="ECO:0000256" key="4">
    <source>
        <dbReference type="ARBA" id="ARBA00023015"/>
    </source>
</evidence>
<comment type="similarity">
    <text evidence="7">Belongs to the MraZ family.</text>
</comment>
<comment type="subcellular location">
    <subcellularLocation>
        <location evidence="7">Cytoplasm</location>
        <location evidence="7">Nucleoid</location>
    </subcellularLocation>
</comment>
<feature type="domain" description="SpoVT-AbrB" evidence="8">
    <location>
        <begin position="5"/>
        <end position="47"/>
    </location>
</feature>
<sequence>MLIGEHSHTFDEKSRISLPAKFRKEMGSSVVIAPGIDGCLFVFTAKGWKEFTERLSRPDSSSVLQADNRNFNRLIIGRAVETVIDSIGRILVPPHLRADAHLKTDAIIIGVLNRVEIWDAETWTKYRKAFEKKTDVMAEKLNSAGIV</sequence>
<comment type="caution">
    <text evidence="9">The sequence shown here is derived from an EMBL/GenBank/DDBJ whole genome shotgun (WGS) entry which is preliminary data.</text>
</comment>
<dbReference type="GO" id="GO:2000143">
    <property type="term" value="P:negative regulation of DNA-templated transcription initiation"/>
    <property type="evidence" value="ECO:0007669"/>
    <property type="project" value="TreeGrafter"/>
</dbReference>
<dbReference type="Gene3D" id="3.40.1550.20">
    <property type="entry name" value="Transcriptional regulator MraZ domain"/>
    <property type="match status" value="1"/>
</dbReference>
<evidence type="ECO:0000313" key="10">
    <source>
        <dbReference type="Proteomes" id="UP000177565"/>
    </source>
</evidence>
<dbReference type="CDD" id="cd16320">
    <property type="entry name" value="MraZ_N"/>
    <property type="match status" value="1"/>
</dbReference>
<dbReference type="InterPro" id="IPR007159">
    <property type="entry name" value="SpoVT-AbrB_dom"/>
</dbReference>
<dbReference type="InterPro" id="IPR020603">
    <property type="entry name" value="MraZ_dom"/>
</dbReference>
<dbReference type="InterPro" id="IPR037914">
    <property type="entry name" value="SpoVT-AbrB_sf"/>
</dbReference>
<dbReference type="CDD" id="cd16321">
    <property type="entry name" value="MraZ_C"/>
    <property type="match status" value="1"/>
</dbReference>
<dbReference type="GO" id="GO:0005737">
    <property type="term" value="C:cytoplasm"/>
    <property type="evidence" value="ECO:0007669"/>
    <property type="project" value="UniProtKB-UniRule"/>
</dbReference>
<dbReference type="SUPFAM" id="SSF89447">
    <property type="entry name" value="AbrB/MazE/MraZ-like"/>
    <property type="match status" value="1"/>
</dbReference>
<accession>A0A1G2MRR7</accession>
<organism evidence="9 10">
    <name type="scientific">Candidatus Taylorbacteria bacterium RIFCSPHIGHO2_02_FULL_46_13</name>
    <dbReference type="NCBI Taxonomy" id="1802312"/>
    <lineage>
        <taxon>Bacteria</taxon>
        <taxon>Candidatus Tayloriibacteriota</taxon>
    </lineage>
</organism>
<protein>
    <recommendedName>
        <fullName evidence="1 7">Transcriptional regulator MraZ</fullName>
    </recommendedName>
</protein>
<dbReference type="Proteomes" id="UP000177565">
    <property type="component" value="Unassembled WGS sequence"/>
</dbReference>
<keyword evidence="3" id="KW-0677">Repeat</keyword>
<dbReference type="GO" id="GO:0000976">
    <property type="term" value="F:transcription cis-regulatory region binding"/>
    <property type="evidence" value="ECO:0007669"/>
    <property type="project" value="TreeGrafter"/>
</dbReference>
<dbReference type="GO" id="GO:0003700">
    <property type="term" value="F:DNA-binding transcription factor activity"/>
    <property type="evidence" value="ECO:0007669"/>
    <property type="project" value="UniProtKB-UniRule"/>
</dbReference>
<dbReference type="InterPro" id="IPR035642">
    <property type="entry name" value="MraZ_N"/>
</dbReference>
<evidence type="ECO:0000313" key="9">
    <source>
        <dbReference type="EMBL" id="OHA25909.1"/>
    </source>
</evidence>
<dbReference type="PROSITE" id="PS51740">
    <property type="entry name" value="SPOVT_ABRB"/>
    <property type="match status" value="2"/>
</dbReference>
<evidence type="ECO:0000256" key="7">
    <source>
        <dbReference type="HAMAP-Rule" id="MF_01008"/>
    </source>
</evidence>
<evidence type="ECO:0000256" key="3">
    <source>
        <dbReference type="ARBA" id="ARBA00022737"/>
    </source>
</evidence>
<evidence type="ECO:0000256" key="2">
    <source>
        <dbReference type="ARBA" id="ARBA00022490"/>
    </source>
</evidence>
<reference evidence="9 10" key="1">
    <citation type="journal article" date="2016" name="Nat. Commun.">
        <title>Thousands of microbial genomes shed light on interconnected biogeochemical processes in an aquifer system.</title>
        <authorList>
            <person name="Anantharaman K."/>
            <person name="Brown C.T."/>
            <person name="Hug L.A."/>
            <person name="Sharon I."/>
            <person name="Castelle C.J."/>
            <person name="Probst A.J."/>
            <person name="Thomas B.C."/>
            <person name="Singh A."/>
            <person name="Wilkins M.J."/>
            <person name="Karaoz U."/>
            <person name="Brodie E.L."/>
            <person name="Williams K.H."/>
            <person name="Hubbard S.S."/>
            <person name="Banfield J.F."/>
        </authorList>
    </citation>
    <scope>NUCLEOTIDE SEQUENCE [LARGE SCALE GENOMIC DNA]</scope>
</reference>
<keyword evidence="2 7" id="KW-0963">Cytoplasm</keyword>
<keyword evidence="5 7" id="KW-0238">DNA-binding</keyword>
<comment type="subunit">
    <text evidence="7">Forms oligomers.</text>
</comment>
<evidence type="ECO:0000256" key="5">
    <source>
        <dbReference type="ARBA" id="ARBA00023125"/>
    </source>
</evidence>
<dbReference type="HAMAP" id="MF_01008">
    <property type="entry name" value="MraZ"/>
    <property type="match status" value="1"/>
</dbReference>
<name>A0A1G2MRR7_9BACT</name>
<dbReference type="EMBL" id="MHRQ01000031">
    <property type="protein sequence ID" value="OHA25909.1"/>
    <property type="molecule type" value="Genomic_DNA"/>
</dbReference>
<dbReference type="STRING" id="1802312.A3C06_00350"/>
<keyword evidence="4 7" id="KW-0805">Transcription regulation</keyword>
<keyword evidence="6 7" id="KW-0804">Transcription</keyword>
<dbReference type="Pfam" id="PF02381">
    <property type="entry name" value="MraZ"/>
    <property type="match status" value="2"/>
</dbReference>